<dbReference type="InterPro" id="IPR025559">
    <property type="entry name" value="Eis_dom"/>
</dbReference>
<evidence type="ECO:0000313" key="2">
    <source>
        <dbReference type="EMBL" id="KKN07658.1"/>
    </source>
</evidence>
<dbReference type="Pfam" id="PF13530">
    <property type="entry name" value="SCP2_2"/>
    <property type="match status" value="1"/>
</dbReference>
<name>A0A0F9QQY6_9ZZZZ</name>
<dbReference type="PANTHER" id="PTHR37817:SF1">
    <property type="entry name" value="N-ACETYLTRANSFERASE EIS"/>
    <property type="match status" value="1"/>
</dbReference>
<proteinExistence type="predicted"/>
<dbReference type="PROSITE" id="PS51186">
    <property type="entry name" value="GNAT"/>
    <property type="match status" value="1"/>
</dbReference>
<dbReference type="InterPro" id="IPR000182">
    <property type="entry name" value="GNAT_dom"/>
</dbReference>
<dbReference type="GO" id="GO:0034069">
    <property type="term" value="F:aminoglycoside N-acetyltransferase activity"/>
    <property type="evidence" value="ECO:0007669"/>
    <property type="project" value="TreeGrafter"/>
</dbReference>
<dbReference type="AlphaFoldDB" id="A0A0F9QQY6"/>
<dbReference type="SUPFAM" id="SSF55718">
    <property type="entry name" value="SCP-like"/>
    <property type="match status" value="1"/>
</dbReference>
<gene>
    <name evidence="2" type="ORF">LCGC14_1064710</name>
</gene>
<dbReference type="Gene3D" id="3.40.630.30">
    <property type="match status" value="2"/>
</dbReference>
<organism evidence="2">
    <name type="scientific">marine sediment metagenome</name>
    <dbReference type="NCBI Taxonomy" id="412755"/>
    <lineage>
        <taxon>unclassified sequences</taxon>
        <taxon>metagenomes</taxon>
        <taxon>ecological metagenomes</taxon>
    </lineage>
</organism>
<dbReference type="Pfam" id="PF13527">
    <property type="entry name" value="Acetyltransf_9"/>
    <property type="match status" value="1"/>
</dbReference>
<dbReference type="InterPro" id="IPR051554">
    <property type="entry name" value="Acetyltransferase_Eis"/>
</dbReference>
<sequence length="425" mass="51218">MTHKSFNLLRTRFQYIIEIKRLIEMKGNFKIRKLTEKDREVYRKLVRYAFETAKNNYEDLKWPSDKVPMDLHYGAFNEEQLVAGTRIIPFDMRMRSQDFKMYGVAEVASKPEYRNRGIIREIMLKMFEDMHDNDIPLSVLFPFKHSFYEMLGYKLVDLYFIYEFNISDILYRETDYCMKEVERINDDIRTVYDRAILDFDYIAKRPEIQYWRRLYKNNYKFICYNGTQPVGFVIITFTKKDAEWELLKHPDKTIWIQETFWLDQIAKQTIFNFLWGHRDQRKYIAGAFSANENIIDLLKTPRIKNIYVIDNSLLRIIDVKTVLENLKYPLDDFSVILHITDKFCSWNNGFFTLTSEEKQINVKYNESLEKVTDIEIEIKYLAQLLAGFRTVSNLLEFGFVSVNKEKIELLQDLFPLTNNYFHDFF</sequence>
<evidence type="ECO:0000259" key="1">
    <source>
        <dbReference type="PROSITE" id="PS51186"/>
    </source>
</evidence>
<feature type="domain" description="N-acetyltransferase" evidence="1">
    <location>
        <begin position="29"/>
        <end position="176"/>
    </location>
</feature>
<dbReference type="PANTHER" id="PTHR37817">
    <property type="entry name" value="N-ACETYLTRANSFERASE EIS"/>
    <property type="match status" value="1"/>
</dbReference>
<comment type="caution">
    <text evidence="2">The sequence shown here is derived from an EMBL/GenBank/DDBJ whole genome shotgun (WGS) entry which is preliminary data.</text>
</comment>
<accession>A0A0F9QQY6</accession>
<dbReference type="EMBL" id="LAZR01004543">
    <property type="protein sequence ID" value="KKN07658.1"/>
    <property type="molecule type" value="Genomic_DNA"/>
</dbReference>
<dbReference type="Gene3D" id="3.30.1050.10">
    <property type="entry name" value="SCP2 sterol-binding domain"/>
    <property type="match status" value="1"/>
</dbReference>
<dbReference type="InterPro" id="IPR016181">
    <property type="entry name" value="Acyl_CoA_acyltransferase"/>
</dbReference>
<dbReference type="SUPFAM" id="SSF55729">
    <property type="entry name" value="Acyl-CoA N-acyltransferases (Nat)"/>
    <property type="match status" value="1"/>
</dbReference>
<dbReference type="Pfam" id="PF17668">
    <property type="entry name" value="Acetyltransf_17"/>
    <property type="match status" value="1"/>
</dbReference>
<dbReference type="InterPro" id="IPR036527">
    <property type="entry name" value="SCP2_sterol-bd_dom_sf"/>
</dbReference>
<dbReference type="InterPro" id="IPR041380">
    <property type="entry name" value="Acetyltransf_17"/>
</dbReference>
<protein>
    <recommendedName>
        <fullName evidence="1">N-acetyltransferase domain-containing protein</fullName>
    </recommendedName>
</protein>
<dbReference type="GO" id="GO:0030649">
    <property type="term" value="P:aminoglycoside antibiotic catabolic process"/>
    <property type="evidence" value="ECO:0007669"/>
    <property type="project" value="TreeGrafter"/>
</dbReference>
<reference evidence="2" key="1">
    <citation type="journal article" date="2015" name="Nature">
        <title>Complex archaea that bridge the gap between prokaryotes and eukaryotes.</title>
        <authorList>
            <person name="Spang A."/>
            <person name="Saw J.H."/>
            <person name="Jorgensen S.L."/>
            <person name="Zaremba-Niedzwiedzka K."/>
            <person name="Martijn J."/>
            <person name="Lind A.E."/>
            <person name="van Eijk R."/>
            <person name="Schleper C."/>
            <person name="Guy L."/>
            <person name="Ettema T.J."/>
        </authorList>
    </citation>
    <scope>NUCLEOTIDE SEQUENCE</scope>
</reference>